<proteinExistence type="predicted"/>
<organism evidence="1">
    <name type="scientific">Rhizophora mucronata</name>
    <name type="common">Asiatic mangrove</name>
    <dbReference type="NCBI Taxonomy" id="61149"/>
    <lineage>
        <taxon>Eukaryota</taxon>
        <taxon>Viridiplantae</taxon>
        <taxon>Streptophyta</taxon>
        <taxon>Embryophyta</taxon>
        <taxon>Tracheophyta</taxon>
        <taxon>Spermatophyta</taxon>
        <taxon>Magnoliopsida</taxon>
        <taxon>eudicotyledons</taxon>
        <taxon>Gunneridae</taxon>
        <taxon>Pentapetalae</taxon>
        <taxon>rosids</taxon>
        <taxon>fabids</taxon>
        <taxon>Malpighiales</taxon>
        <taxon>Rhizophoraceae</taxon>
        <taxon>Rhizophora</taxon>
    </lineage>
</organism>
<evidence type="ECO:0000313" key="1">
    <source>
        <dbReference type="EMBL" id="MBX61959.1"/>
    </source>
</evidence>
<reference evidence="1" key="1">
    <citation type="submission" date="2018-02" db="EMBL/GenBank/DDBJ databases">
        <title>Rhizophora mucronata_Transcriptome.</title>
        <authorList>
            <person name="Meera S.P."/>
            <person name="Sreeshan A."/>
            <person name="Augustine A."/>
        </authorList>
    </citation>
    <scope>NUCLEOTIDE SEQUENCE</scope>
    <source>
        <tissue evidence="1">Leaf</tissue>
    </source>
</reference>
<name>A0A2P2Q4Y4_RHIMU</name>
<dbReference type="EMBL" id="GGEC01081475">
    <property type="protein sequence ID" value="MBX61959.1"/>
    <property type="molecule type" value="Transcribed_RNA"/>
</dbReference>
<accession>A0A2P2Q4Y4</accession>
<sequence>MELQHGINPVSCILFFQIKSKRGAVFLGQDQECTFEIFSIPIVLEMVQCHCLGITFLKQKAQALL</sequence>
<protein>
    <submittedName>
        <fullName evidence="1">Uncharacterized protein</fullName>
    </submittedName>
</protein>
<dbReference type="AlphaFoldDB" id="A0A2P2Q4Y4"/>